<name>I9QMP0_9BACT</name>
<dbReference type="EMBL" id="AGXJ01000064">
    <property type="protein sequence ID" value="EIY30598.1"/>
    <property type="molecule type" value="Genomic_DNA"/>
</dbReference>
<keyword evidence="3" id="KW-1185">Reference proteome</keyword>
<keyword evidence="1" id="KW-0472">Membrane</keyword>
<keyword evidence="1" id="KW-0812">Transmembrane</keyword>
<dbReference type="HOGENOM" id="CLU_2116063_0_0_10"/>
<evidence type="ECO:0000313" key="2">
    <source>
        <dbReference type="EMBL" id="EIY30598.1"/>
    </source>
</evidence>
<organism evidence="2 3">
    <name type="scientific">Phocaeicola dorei CL02T12C06</name>
    <dbReference type="NCBI Taxonomy" id="997876"/>
    <lineage>
        <taxon>Bacteria</taxon>
        <taxon>Pseudomonadati</taxon>
        <taxon>Bacteroidota</taxon>
        <taxon>Bacteroidia</taxon>
        <taxon>Bacteroidales</taxon>
        <taxon>Bacteroidaceae</taxon>
        <taxon>Phocaeicola</taxon>
    </lineage>
</organism>
<dbReference type="Proteomes" id="UP000005974">
    <property type="component" value="Unassembled WGS sequence"/>
</dbReference>
<comment type="caution">
    <text evidence="2">The sequence shown here is derived from an EMBL/GenBank/DDBJ whole genome shotgun (WGS) entry which is preliminary data.</text>
</comment>
<feature type="transmembrane region" description="Helical" evidence="1">
    <location>
        <begin position="12"/>
        <end position="29"/>
    </location>
</feature>
<evidence type="ECO:0000256" key="1">
    <source>
        <dbReference type="SAM" id="Phobius"/>
    </source>
</evidence>
<proteinExistence type="predicted"/>
<protein>
    <submittedName>
        <fullName evidence="2">Uncharacterized protein</fullName>
    </submittedName>
</protein>
<keyword evidence="1" id="KW-1133">Transmembrane helix</keyword>
<feature type="transmembrane region" description="Helical" evidence="1">
    <location>
        <begin position="77"/>
        <end position="96"/>
    </location>
</feature>
<gene>
    <name evidence="2" type="ORF">HMPREF1064_03365</name>
</gene>
<accession>I9QMP0</accession>
<sequence>MNFLCFTLQLDPMNILFSYFTSINVFFMVKTRTPHPSFSPFSLYGIHKIMRIIEYTIRKQSMDSKFKLTYEFTKNKLSLFTCFICILSIPILLIHFTPKRLNTAIIHVQTDIPFKIRDSKKAKNGLSI</sequence>
<reference evidence="2 3" key="1">
    <citation type="submission" date="2012-02" db="EMBL/GenBank/DDBJ databases">
        <title>The Genome Sequence of Bacteroides dorei CL02T12C06.</title>
        <authorList>
            <consortium name="The Broad Institute Genome Sequencing Platform"/>
            <person name="Earl A."/>
            <person name="Ward D."/>
            <person name="Feldgarden M."/>
            <person name="Gevers D."/>
            <person name="Zitomersky N.L."/>
            <person name="Coyne M.J."/>
            <person name="Comstock L.E."/>
            <person name="Young S.K."/>
            <person name="Zeng Q."/>
            <person name="Gargeya S."/>
            <person name="Fitzgerald M."/>
            <person name="Haas B."/>
            <person name="Abouelleil A."/>
            <person name="Alvarado L."/>
            <person name="Arachchi H.M."/>
            <person name="Berlin A."/>
            <person name="Chapman S.B."/>
            <person name="Gearin G."/>
            <person name="Goldberg J."/>
            <person name="Griggs A."/>
            <person name="Gujja S."/>
            <person name="Hansen M."/>
            <person name="Heiman D."/>
            <person name="Howarth C."/>
            <person name="Larimer J."/>
            <person name="Lui A."/>
            <person name="MacDonald P.J.P."/>
            <person name="McCowen C."/>
            <person name="Montmayeur A."/>
            <person name="Murphy C."/>
            <person name="Neiman D."/>
            <person name="Pearson M."/>
            <person name="Priest M."/>
            <person name="Roberts A."/>
            <person name="Saif S."/>
            <person name="Shea T."/>
            <person name="Sisk P."/>
            <person name="Stolte C."/>
            <person name="Sykes S."/>
            <person name="Wortman J."/>
            <person name="Nusbaum C."/>
            <person name="Birren B."/>
        </authorList>
    </citation>
    <scope>NUCLEOTIDE SEQUENCE [LARGE SCALE GENOMIC DNA]</scope>
    <source>
        <strain evidence="2 3">CL02T12C06</strain>
    </source>
</reference>
<evidence type="ECO:0000313" key="3">
    <source>
        <dbReference type="Proteomes" id="UP000005974"/>
    </source>
</evidence>
<dbReference type="AlphaFoldDB" id="I9QMP0"/>